<sequence length="132" mass="13515">MTHRYATIITDDDGHEIVSAIGAFEGPAPQARLGRIEQVALGVLIGMVRDAGGGFGFPQAGIAGRAVGLVVARLRAQTAAAKPGRPAGAAQSRATKRTRKVKKKAARAKKPVRPAKAPVSAGDVAAPGHVHD</sequence>
<feature type="compositionally biased region" description="Low complexity" evidence="1">
    <location>
        <begin position="80"/>
        <end position="90"/>
    </location>
</feature>
<evidence type="ECO:0000313" key="2">
    <source>
        <dbReference type="EMBL" id="QKC76673.1"/>
    </source>
</evidence>
<dbReference type="AlphaFoldDB" id="A0A6M7UKJ9"/>
<keyword evidence="3" id="KW-1185">Reference proteome</keyword>
<dbReference type="Proteomes" id="UP000503339">
    <property type="component" value="Chromosome"/>
</dbReference>
<reference evidence="2 3" key="1">
    <citation type="submission" date="2018-10" db="EMBL/GenBank/DDBJ databases">
        <authorList>
            <person name="Perry B.J."/>
            <person name="Sullivan J.T."/>
            <person name="Murphy R.J.T."/>
            <person name="Ramsay J.P."/>
            <person name="Ronson C.W."/>
        </authorList>
    </citation>
    <scope>NUCLEOTIDE SEQUENCE [LARGE SCALE GENOMIC DNA]</scope>
    <source>
        <strain evidence="2 3">NZP2014</strain>
    </source>
</reference>
<dbReference type="EMBL" id="CP033361">
    <property type="protein sequence ID" value="QKC76673.1"/>
    <property type="molecule type" value="Genomic_DNA"/>
</dbReference>
<protein>
    <submittedName>
        <fullName evidence="2">Uncharacterized protein</fullName>
    </submittedName>
</protein>
<evidence type="ECO:0000313" key="3">
    <source>
        <dbReference type="Proteomes" id="UP000503339"/>
    </source>
</evidence>
<dbReference type="KEGG" id="merd:EB233_15115"/>
<proteinExistence type="predicted"/>
<name>A0A6M7UKJ9_9HYPH</name>
<feature type="region of interest" description="Disordered" evidence="1">
    <location>
        <begin position="80"/>
        <end position="132"/>
    </location>
</feature>
<gene>
    <name evidence="2" type="ORF">EB233_15115</name>
</gene>
<organism evidence="2 3">
    <name type="scientific">Mesorhizobium erdmanii</name>
    <dbReference type="NCBI Taxonomy" id="1777866"/>
    <lineage>
        <taxon>Bacteria</taxon>
        <taxon>Pseudomonadati</taxon>
        <taxon>Pseudomonadota</taxon>
        <taxon>Alphaproteobacteria</taxon>
        <taxon>Hyphomicrobiales</taxon>
        <taxon>Phyllobacteriaceae</taxon>
        <taxon>Mesorhizobium</taxon>
    </lineage>
</organism>
<feature type="compositionally biased region" description="Basic residues" evidence="1">
    <location>
        <begin position="94"/>
        <end position="113"/>
    </location>
</feature>
<dbReference type="RefSeq" id="WP_064988028.1">
    <property type="nucleotide sequence ID" value="NZ_CP033361.1"/>
</dbReference>
<evidence type="ECO:0000256" key="1">
    <source>
        <dbReference type="SAM" id="MobiDB-lite"/>
    </source>
</evidence>
<accession>A0A6M7UKJ9</accession>